<evidence type="ECO:0000313" key="3">
    <source>
        <dbReference type="Proteomes" id="UP001265746"/>
    </source>
</evidence>
<dbReference type="AlphaFoldDB" id="A0AAD9SUG3"/>
<reference evidence="2" key="1">
    <citation type="submission" date="2023-06" db="EMBL/GenBank/DDBJ databases">
        <authorList>
            <person name="Noh H."/>
        </authorList>
    </citation>
    <scope>NUCLEOTIDE SEQUENCE</scope>
    <source>
        <strain evidence="2">DUCC20226</strain>
    </source>
</reference>
<evidence type="ECO:0000256" key="1">
    <source>
        <dbReference type="SAM" id="SignalP"/>
    </source>
</evidence>
<evidence type="ECO:0000313" key="2">
    <source>
        <dbReference type="EMBL" id="KAK2615545.1"/>
    </source>
</evidence>
<name>A0AAD9SUG3_PHOAM</name>
<dbReference type="SUPFAM" id="SSF48208">
    <property type="entry name" value="Six-hairpin glycosidases"/>
    <property type="match status" value="1"/>
</dbReference>
<dbReference type="PANTHER" id="PTHR31047">
    <property type="entry name" value="MEIOTICALLY UP-REGULATED GENE 157 PROTEIN"/>
    <property type="match status" value="1"/>
</dbReference>
<sequence>MQSLTNLILLASAVTPVFSAAIAPLEKKSVLHIAAEVDAGIPFDSKVVDSDAYNTFISTEVVLLEGTDKRQDADPDRNSTIPDVIFTLQCTDDGFRGDCLVFGAKPGSCVSYFDFQAANSTEISDRFNNKVTSLSVNTGGNCQWYLYEGCDNKGDDRGLTSSYNCPDYSSYSTERHLPYSNGTYQLSYMRPDPACRTFNSSDVEDVLVQMESVIRDPDLYRLFQNTYPNTLDTAIKWKGYAANDSEEELTFVITGDIDAMWLRDSANQVQPYRSMIKANDSSADGIASLFRGVINIQARYLLFGPFCNAFQAPVESGIPPAENGAAVGVTVKPAYNNATVFECKYELDSLAAFLQVSTDYYNATKDVEFFGKFQWVSAVQAVLETAKAMQTPSYAEDGRVLESPYTFSPGLNGGQGSPVANGTGLIRSAFRPSDDNTLFQLFIPANMMFSRNLASTAEIVAALGDAAPAGLATQMTDFSNSLRDAIESSGIVTDADTGTRIFAYEVDGFGSTAIMDDANIPSLLSAPFLGYLDVSDEVYQNTRAVILDQSGPTGNPYFMRGPVINAVGGPHVGLGQAWPMASIVRILTSADEAEITTSLKEIVSSTDGLGLIHESVNTFNQSEWTRQWFTWANGLFGQMILDLNERKPEILQQNFQ</sequence>
<dbReference type="InterPro" id="IPR008313">
    <property type="entry name" value="GH125"/>
</dbReference>
<proteinExistence type="predicted"/>
<dbReference type="Gene3D" id="1.50.10.10">
    <property type="match status" value="1"/>
</dbReference>
<dbReference type="GO" id="GO:0003824">
    <property type="term" value="F:catalytic activity"/>
    <property type="evidence" value="ECO:0007669"/>
    <property type="project" value="UniProtKB-ARBA"/>
</dbReference>
<keyword evidence="1" id="KW-0732">Signal</keyword>
<dbReference type="GO" id="GO:0005975">
    <property type="term" value="P:carbohydrate metabolic process"/>
    <property type="evidence" value="ECO:0007669"/>
    <property type="project" value="InterPro"/>
</dbReference>
<gene>
    <name evidence="2" type="ORF">N8I77_002292</name>
</gene>
<dbReference type="InterPro" id="IPR008928">
    <property type="entry name" value="6-hairpin_glycosidase_sf"/>
</dbReference>
<accession>A0AAD9SUG3</accession>
<keyword evidence="3" id="KW-1185">Reference proteome</keyword>
<dbReference type="Proteomes" id="UP001265746">
    <property type="component" value="Unassembled WGS sequence"/>
</dbReference>
<organism evidence="2 3">
    <name type="scientific">Phomopsis amygdali</name>
    <name type="common">Fusicoccum amygdali</name>
    <dbReference type="NCBI Taxonomy" id="1214568"/>
    <lineage>
        <taxon>Eukaryota</taxon>
        <taxon>Fungi</taxon>
        <taxon>Dikarya</taxon>
        <taxon>Ascomycota</taxon>
        <taxon>Pezizomycotina</taxon>
        <taxon>Sordariomycetes</taxon>
        <taxon>Sordariomycetidae</taxon>
        <taxon>Diaporthales</taxon>
        <taxon>Diaporthaceae</taxon>
        <taxon>Diaporthe</taxon>
    </lineage>
</organism>
<evidence type="ECO:0008006" key="4">
    <source>
        <dbReference type="Google" id="ProtNLM"/>
    </source>
</evidence>
<dbReference type="PANTHER" id="PTHR31047:SF1">
    <property type="entry name" value="DUF1237 DOMAIN-CONTAINING PROTEIN"/>
    <property type="match status" value="1"/>
</dbReference>
<comment type="caution">
    <text evidence="2">The sequence shown here is derived from an EMBL/GenBank/DDBJ whole genome shotgun (WGS) entry which is preliminary data.</text>
</comment>
<dbReference type="InterPro" id="IPR012341">
    <property type="entry name" value="6hp_glycosidase-like_sf"/>
</dbReference>
<feature type="chain" id="PRO_5041910652" description="Meiotically up-regulated gene 157 protein" evidence="1">
    <location>
        <begin position="20"/>
        <end position="656"/>
    </location>
</feature>
<protein>
    <recommendedName>
        <fullName evidence="4">Meiotically up-regulated gene 157 protein</fullName>
    </recommendedName>
</protein>
<feature type="signal peptide" evidence="1">
    <location>
        <begin position="1"/>
        <end position="19"/>
    </location>
</feature>
<dbReference type="EMBL" id="JAUJFL010000001">
    <property type="protein sequence ID" value="KAK2615545.1"/>
    <property type="molecule type" value="Genomic_DNA"/>
</dbReference>
<dbReference type="Pfam" id="PF06824">
    <property type="entry name" value="Glyco_hydro_125"/>
    <property type="match status" value="1"/>
</dbReference>
<dbReference type="SMART" id="SM01149">
    <property type="entry name" value="DUF1237"/>
    <property type="match status" value="1"/>
</dbReference>